<keyword evidence="7 9" id="KW-0472">Membrane</keyword>
<feature type="transmembrane region" description="Helical" evidence="9">
    <location>
        <begin position="45"/>
        <end position="63"/>
    </location>
</feature>
<keyword evidence="6 9" id="KW-1133">Transmembrane helix</keyword>
<feature type="transmembrane region" description="Helical" evidence="9">
    <location>
        <begin position="84"/>
        <end position="107"/>
    </location>
</feature>
<feature type="transmembrane region" description="Helical" evidence="9">
    <location>
        <begin position="12"/>
        <end position="33"/>
    </location>
</feature>
<evidence type="ECO:0000313" key="11">
    <source>
        <dbReference type="EMBL" id="BDD87191.1"/>
    </source>
</evidence>
<dbReference type="PANTHER" id="PTHR35011:SF2">
    <property type="entry name" value="2,3-DIKETO-L-GULONATE TRAP TRANSPORTER SMALL PERMEASE PROTEIN YIAM"/>
    <property type="match status" value="1"/>
</dbReference>
<comment type="subcellular location">
    <subcellularLocation>
        <location evidence="1">Cell inner membrane</location>
        <topology evidence="1">Multi-pass membrane protein</topology>
    </subcellularLocation>
</comment>
<keyword evidence="5 9" id="KW-0812">Transmembrane</keyword>
<evidence type="ECO:0000256" key="1">
    <source>
        <dbReference type="ARBA" id="ARBA00004429"/>
    </source>
</evidence>
<accession>A0ABN6M2S9</accession>
<dbReference type="EMBL" id="AP025516">
    <property type="protein sequence ID" value="BDD87191.1"/>
    <property type="molecule type" value="Genomic_DNA"/>
</dbReference>
<comment type="similarity">
    <text evidence="8">Belongs to the TRAP transporter small permease family.</text>
</comment>
<keyword evidence="2" id="KW-0813">Transport</keyword>
<feature type="transmembrane region" description="Helical" evidence="9">
    <location>
        <begin position="127"/>
        <end position="152"/>
    </location>
</feature>
<evidence type="ECO:0000256" key="4">
    <source>
        <dbReference type="ARBA" id="ARBA00022519"/>
    </source>
</evidence>
<evidence type="ECO:0000256" key="3">
    <source>
        <dbReference type="ARBA" id="ARBA00022475"/>
    </source>
</evidence>
<protein>
    <submittedName>
        <fullName evidence="11">C4-dicarboxylate ABC transporter permease</fullName>
    </submittedName>
</protein>
<evidence type="ECO:0000259" key="10">
    <source>
        <dbReference type="Pfam" id="PF04290"/>
    </source>
</evidence>
<proteinExistence type="inferred from homology"/>
<name>A0ABN6M2S9_9BACT</name>
<dbReference type="Proteomes" id="UP000830055">
    <property type="component" value="Chromosome"/>
</dbReference>
<evidence type="ECO:0000256" key="6">
    <source>
        <dbReference type="ARBA" id="ARBA00022989"/>
    </source>
</evidence>
<evidence type="ECO:0000256" key="7">
    <source>
        <dbReference type="ARBA" id="ARBA00023136"/>
    </source>
</evidence>
<sequence length="182" mass="20613">MFLRVLSKIEEGIIAFFLVSMTLLVFIDVVMRFGFSKAWIWSQELTLHLCAWMVLFGASYCLKLGAHIGMDAFVKLFPRLGRKIFTAIGCVLSLVYCGLIIYGAWIYLGKMKKLGISLEDLRFIPTWVAHSILLIGFVFLGIRLLTLLWSVAFGSTEVFRDSDEAQESMEIVEQLRGEEGKA</sequence>
<feature type="domain" description="Tripartite ATP-independent periplasmic transporters DctQ component" evidence="10">
    <location>
        <begin position="21"/>
        <end position="151"/>
    </location>
</feature>
<dbReference type="RefSeq" id="WP_354005680.1">
    <property type="nucleotide sequence ID" value="NZ_AP025516.1"/>
</dbReference>
<dbReference type="Pfam" id="PF04290">
    <property type="entry name" value="DctQ"/>
    <property type="match status" value="1"/>
</dbReference>
<evidence type="ECO:0000256" key="9">
    <source>
        <dbReference type="SAM" id="Phobius"/>
    </source>
</evidence>
<keyword evidence="4" id="KW-0997">Cell inner membrane</keyword>
<keyword evidence="12" id="KW-1185">Reference proteome</keyword>
<reference evidence="11 12" key="1">
    <citation type="submission" date="2022-01" db="EMBL/GenBank/DDBJ databases">
        <title>Desulfofustis limnae sp. nov., a novel mesophilic sulfate-reducing bacterium isolated from marsh soil.</title>
        <authorList>
            <person name="Watanabe M."/>
            <person name="Takahashi A."/>
            <person name="Kojima H."/>
            <person name="Fukui M."/>
        </authorList>
    </citation>
    <scope>NUCLEOTIDE SEQUENCE [LARGE SCALE GENOMIC DNA]</scope>
    <source>
        <strain evidence="11 12">PPLL</strain>
    </source>
</reference>
<organism evidence="11 12">
    <name type="scientific">Desulfofustis limnaeus</name>
    <dbReference type="NCBI Taxonomy" id="2740163"/>
    <lineage>
        <taxon>Bacteria</taxon>
        <taxon>Pseudomonadati</taxon>
        <taxon>Thermodesulfobacteriota</taxon>
        <taxon>Desulfobulbia</taxon>
        <taxon>Desulfobulbales</taxon>
        <taxon>Desulfocapsaceae</taxon>
        <taxon>Desulfofustis</taxon>
    </lineage>
</organism>
<gene>
    <name evidence="11" type="primary">dctQ</name>
    <name evidence="11" type="ORF">DPPLL_15560</name>
</gene>
<evidence type="ECO:0000256" key="8">
    <source>
        <dbReference type="ARBA" id="ARBA00038436"/>
    </source>
</evidence>
<evidence type="ECO:0000313" key="12">
    <source>
        <dbReference type="Proteomes" id="UP000830055"/>
    </source>
</evidence>
<evidence type="ECO:0000256" key="2">
    <source>
        <dbReference type="ARBA" id="ARBA00022448"/>
    </source>
</evidence>
<dbReference type="InterPro" id="IPR007387">
    <property type="entry name" value="TRAP_DctQ"/>
</dbReference>
<evidence type="ECO:0000256" key="5">
    <source>
        <dbReference type="ARBA" id="ARBA00022692"/>
    </source>
</evidence>
<dbReference type="InterPro" id="IPR055348">
    <property type="entry name" value="DctQ"/>
</dbReference>
<keyword evidence="3" id="KW-1003">Cell membrane</keyword>
<dbReference type="PANTHER" id="PTHR35011">
    <property type="entry name" value="2,3-DIKETO-L-GULONATE TRAP TRANSPORTER SMALL PERMEASE PROTEIN YIAM"/>
    <property type="match status" value="1"/>
</dbReference>